<feature type="transmembrane region" description="Helical" evidence="9">
    <location>
        <begin position="229"/>
        <end position="247"/>
    </location>
</feature>
<reference evidence="12 13" key="1">
    <citation type="submission" date="2020-06" db="EMBL/GenBank/DDBJ databases">
        <title>REHAB project genomes.</title>
        <authorList>
            <person name="Shaw L.P."/>
        </authorList>
    </citation>
    <scope>NUCLEOTIDE SEQUENCE [LARGE SCALE GENOMIC DNA]</scope>
    <source>
        <strain evidence="10 13">RHBSTW-00116</strain>
        <strain evidence="12">RHBSTW-00334</strain>
    </source>
</reference>
<keyword evidence="4 9" id="KW-0812">Transmembrane</keyword>
<dbReference type="InterPro" id="IPR044669">
    <property type="entry name" value="YneE/VCCN1/2-like"/>
</dbReference>
<evidence type="ECO:0000256" key="4">
    <source>
        <dbReference type="ARBA" id="ARBA00022692"/>
    </source>
</evidence>
<comment type="subcellular location">
    <subcellularLocation>
        <location evidence="1">Cell membrane</location>
        <topology evidence="1">Multi-pass membrane protein</topology>
    </subcellularLocation>
</comment>
<evidence type="ECO:0000313" key="12">
    <source>
        <dbReference type="Proteomes" id="UP000512043"/>
    </source>
</evidence>
<keyword evidence="6" id="KW-0406">Ion transport</keyword>
<evidence type="ECO:0008006" key="14">
    <source>
        <dbReference type="Google" id="ProtNLM"/>
    </source>
</evidence>
<evidence type="ECO:0000256" key="5">
    <source>
        <dbReference type="ARBA" id="ARBA00022989"/>
    </source>
</evidence>
<dbReference type="GO" id="GO:0005254">
    <property type="term" value="F:chloride channel activity"/>
    <property type="evidence" value="ECO:0007669"/>
    <property type="project" value="InterPro"/>
</dbReference>
<sequence>MARLSHFPKITMIVRPQQHWLRLIFVWHGSVLSKIFSRLLLNFLLSIAVIIMLPWYTMLGIKFTLAPFSILGVAIAIFLGFRNNACYSRYVEARHLWGQLMIASRSLLREVKNTLPDDVELGQFVRLQIAFAHCLRMTLRRNPQAEPLAKYLSASDLQTVFACQSPANRILLLMGEWLAVRRRNGELSDILFHSLNNRLNDMSAVLAGCERIANTPVPFAYTLILHRTVYLFCIMLPFALVVDLHYMTPFISVLISYTFISLDTLAEELEDPFGTENNDLPLDAICNAIEIDLLQMNDETTVPAKHMPDKHYQLT</sequence>
<dbReference type="EMBL" id="CP056597">
    <property type="protein sequence ID" value="QLY37028.1"/>
    <property type="molecule type" value="Genomic_DNA"/>
</dbReference>
<keyword evidence="3" id="KW-1003">Cell membrane</keyword>
<keyword evidence="2" id="KW-0813">Transport</keyword>
<evidence type="ECO:0000256" key="7">
    <source>
        <dbReference type="ARBA" id="ARBA00023136"/>
    </source>
</evidence>
<feature type="transmembrane region" description="Helical" evidence="9">
    <location>
        <begin position="39"/>
        <end position="57"/>
    </location>
</feature>
<keyword evidence="7 9" id="KW-0472">Membrane</keyword>
<evidence type="ECO:0000256" key="3">
    <source>
        <dbReference type="ARBA" id="ARBA00022475"/>
    </source>
</evidence>
<organism evidence="10 13">
    <name type="scientific">Citrobacter freundii</name>
    <dbReference type="NCBI Taxonomy" id="546"/>
    <lineage>
        <taxon>Bacteria</taxon>
        <taxon>Pseudomonadati</taxon>
        <taxon>Pseudomonadota</taxon>
        <taxon>Gammaproteobacteria</taxon>
        <taxon>Enterobacterales</taxon>
        <taxon>Enterobacteriaceae</taxon>
        <taxon>Citrobacter</taxon>
        <taxon>Citrobacter freundii complex</taxon>
    </lineage>
</organism>
<evidence type="ECO:0000313" key="11">
    <source>
        <dbReference type="EMBL" id="QLY37028.1"/>
    </source>
</evidence>
<dbReference type="PANTHER" id="PTHR33281">
    <property type="entry name" value="UPF0187 PROTEIN YNEE"/>
    <property type="match status" value="1"/>
</dbReference>
<dbReference type="Proteomes" id="UP000512043">
    <property type="component" value="Chromosome"/>
</dbReference>
<dbReference type="AlphaFoldDB" id="A0A7D6V236"/>
<keyword evidence="5 9" id="KW-1133">Transmembrane helix</keyword>
<dbReference type="EMBL" id="JABXRI010000001">
    <property type="protein sequence ID" value="MBA8063655.1"/>
    <property type="molecule type" value="Genomic_DNA"/>
</dbReference>
<name>A0A7D6V236_CITFR</name>
<comment type="similarity">
    <text evidence="8">Belongs to the anion channel-forming bestrophin (TC 1.A.46) family.</text>
</comment>
<proteinExistence type="inferred from homology"/>
<reference evidence="11" key="2">
    <citation type="journal article" date="2021" name="Microb. Genom.">
        <title>A genomic epidemiological study shows that prevalence of antimicrobial resistance in Enterobacterales is associated with the livestock host, as well as antimicrobial usage.</title>
        <authorList>
            <person name="AbuOun M."/>
            <person name="Jones H."/>
            <person name="Stubberfield E."/>
            <person name="Gilson D."/>
            <person name="Shaw L.P."/>
            <person name="Hubbard A.T.M."/>
            <person name="Chau K.K."/>
            <person name="Sebra R."/>
            <person name="Peto T.E.A."/>
            <person name="Crook D.W."/>
            <person name="Read D.S."/>
            <person name="Gweon H.S."/>
            <person name="Walker A.S."/>
            <person name="Stoesser N."/>
            <person name="Smith R.P."/>
            <person name="Anjum M.F."/>
            <person name="On Behalf Of The Rehab Consortium."/>
        </authorList>
    </citation>
    <scope>NUCLEOTIDE SEQUENCE</scope>
    <source>
        <strain evidence="11">RHBSTW-00334</strain>
    </source>
</reference>
<dbReference type="Proteomes" id="UP000591803">
    <property type="component" value="Unassembled WGS sequence"/>
</dbReference>
<dbReference type="Pfam" id="PF25539">
    <property type="entry name" value="Bestrophin_2"/>
    <property type="match status" value="1"/>
</dbReference>
<evidence type="ECO:0000256" key="6">
    <source>
        <dbReference type="ARBA" id="ARBA00023065"/>
    </source>
</evidence>
<evidence type="ECO:0000256" key="2">
    <source>
        <dbReference type="ARBA" id="ARBA00022448"/>
    </source>
</evidence>
<evidence type="ECO:0000256" key="8">
    <source>
        <dbReference type="ARBA" id="ARBA00034708"/>
    </source>
</evidence>
<gene>
    <name evidence="10" type="ORF">HV077_14850</name>
    <name evidence="11" type="ORF">HV164_11060</name>
</gene>
<evidence type="ECO:0000313" key="10">
    <source>
        <dbReference type="EMBL" id="MBA8063655.1"/>
    </source>
</evidence>
<dbReference type="GO" id="GO:0005886">
    <property type="term" value="C:plasma membrane"/>
    <property type="evidence" value="ECO:0007669"/>
    <property type="project" value="UniProtKB-SubCell"/>
</dbReference>
<dbReference type="OrthoDB" id="445589at2"/>
<dbReference type="PANTHER" id="PTHR33281:SF19">
    <property type="entry name" value="VOLTAGE-DEPENDENT ANION CHANNEL-FORMING PROTEIN YNEE"/>
    <property type="match status" value="1"/>
</dbReference>
<feature type="transmembrane region" description="Helical" evidence="9">
    <location>
        <begin position="63"/>
        <end position="81"/>
    </location>
</feature>
<evidence type="ECO:0000256" key="9">
    <source>
        <dbReference type="SAM" id="Phobius"/>
    </source>
</evidence>
<evidence type="ECO:0000256" key="1">
    <source>
        <dbReference type="ARBA" id="ARBA00004651"/>
    </source>
</evidence>
<accession>A0A7D6V236</accession>
<evidence type="ECO:0000313" key="13">
    <source>
        <dbReference type="Proteomes" id="UP000591803"/>
    </source>
</evidence>
<protein>
    <recommendedName>
        <fullName evidence="14">Inner membrane protein</fullName>
    </recommendedName>
</protein>